<evidence type="ECO:0000256" key="8">
    <source>
        <dbReference type="SAM" id="Phobius"/>
    </source>
</evidence>
<dbReference type="PROSITE" id="PS00216">
    <property type="entry name" value="SUGAR_TRANSPORT_1"/>
    <property type="match status" value="1"/>
</dbReference>
<feature type="transmembrane region" description="Helical" evidence="8">
    <location>
        <begin position="177"/>
        <end position="198"/>
    </location>
</feature>
<dbReference type="NCBIfam" id="TIGR00879">
    <property type="entry name" value="SP"/>
    <property type="match status" value="1"/>
</dbReference>
<dbReference type="AlphaFoldDB" id="A0A857JGX6"/>
<dbReference type="Proteomes" id="UP000464524">
    <property type="component" value="Chromosome"/>
</dbReference>
<feature type="transmembrane region" description="Helical" evidence="8">
    <location>
        <begin position="77"/>
        <end position="98"/>
    </location>
</feature>
<evidence type="ECO:0000256" key="4">
    <source>
        <dbReference type="ARBA" id="ARBA00022692"/>
    </source>
</evidence>
<keyword evidence="5 8" id="KW-1133">Transmembrane helix</keyword>
<protein>
    <submittedName>
        <fullName evidence="10">Putative metabolite transport protein CsbC</fullName>
    </submittedName>
</protein>
<feature type="transmembrane region" description="Helical" evidence="8">
    <location>
        <begin position="454"/>
        <end position="473"/>
    </location>
</feature>
<dbReference type="InterPro" id="IPR050820">
    <property type="entry name" value="MFS_Sugar_Transporter"/>
</dbReference>
<dbReference type="PANTHER" id="PTHR48023:SF4">
    <property type="entry name" value="D-XYLOSE-PROTON SYMPORTER-LIKE 2"/>
    <property type="match status" value="1"/>
</dbReference>
<dbReference type="InterPro" id="IPR036259">
    <property type="entry name" value="MFS_trans_sf"/>
</dbReference>
<feature type="domain" description="Major facilitator superfamily (MFS) profile" evidence="9">
    <location>
        <begin position="11"/>
        <end position="508"/>
    </location>
</feature>
<dbReference type="InterPro" id="IPR003663">
    <property type="entry name" value="Sugar/inositol_transpt"/>
</dbReference>
<proteinExistence type="inferred from homology"/>
<dbReference type="InterPro" id="IPR005828">
    <property type="entry name" value="MFS_sugar_transport-like"/>
</dbReference>
<dbReference type="Gene3D" id="1.20.1250.20">
    <property type="entry name" value="MFS general substrate transporter like domains"/>
    <property type="match status" value="2"/>
</dbReference>
<sequence>MNNQVKHVFFCAIVVAFGGFIFGLDAALISGTVRFISAEFALSDLQIGAVVSAPGFGVLFALLITGVICDKYGRRQALLIISFLYILSAVASVCAFSFEMLVTARFVGGLAFTSLSVAAMYIGEIAPPKLRGKLVAMIQINIVIGLSAAYFANYMILQVSQMDADWVSAMGIDTHTWRWMLGIEIIPAVIWLFLLILIPRSPRWLVMNNRITEAKSVLQQFLTTEEVNKELEQIQHSVELGDKHTLSTMEAIKAMFGSKMRKAALIGLTMGVVQQITGINAIMFYAPTVFEQVGLGTNAAFFQALIVGLVSVLFTVAAVLLVDKLGRRPLVIYGLAAGTISLFMCHYAFSHATYMLTPEQISTFANEHKIASMHNMLNTAFSSDIEFKNQLQTVIGVEEFRRHEGQLMQMATNVNANMILIGVMGYIAAFHFSIGPVMWVLFSEIFPIAIRGTAIPMFALLASIVSYLVQQFFPWQLSHMGASNIFLFYAISGAIGFVILFKIMPETKNKTIEEIELDLDSTKRKVSVA</sequence>
<dbReference type="InterPro" id="IPR005829">
    <property type="entry name" value="Sugar_transporter_CS"/>
</dbReference>
<dbReference type="PRINTS" id="PR00171">
    <property type="entry name" value="SUGRTRNSPORT"/>
</dbReference>
<evidence type="ECO:0000313" key="10">
    <source>
        <dbReference type="EMBL" id="QHJ10430.1"/>
    </source>
</evidence>
<feature type="transmembrane region" description="Helical" evidence="8">
    <location>
        <begin position="330"/>
        <end position="349"/>
    </location>
</feature>
<dbReference type="KEGG" id="pmes:FX988_00642"/>
<name>A0A857JGX6_9ALTE</name>
<feature type="transmembrane region" description="Helical" evidence="8">
    <location>
        <begin position="104"/>
        <end position="122"/>
    </location>
</feature>
<feature type="transmembrane region" description="Helical" evidence="8">
    <location>
        <begin position="134"/>
        <end position="157"/>
    </location>
</feature>
<keyword evidence="11" id="KW-1185">Reference proteome</keyword>
<feature type="transmembrane region" description="Helical" evidence="8">
    <location>
        <begin position="7"/>
        <end position="33"/>
    </location>
</feature>
<dbReference type="RefSeq" id="WP_160178306.1">
    <property type="nucleotide sequence ID" value="NZ_CP047656.1"/>
</dbReference>
<evidence type="ECO:0000256" key="1">
    <source>
        <dbReference type="ARBA" id="ARBA00004141"/>
    </source>
</evidence>
<dbReference type="GO" id="GO:0016020">
    <property type="term" value="C:membrane"/>
    <property type="evidence" value="ECO:0007669"/>
    <property type="project" value="UniProtKB-SubCell"/>
</dbReference>
<keyword evidence="4 8" id="KW-0812">Transmembrane</keyword>
<reference evidence="10 11" key="1">
    <citation type="submission" date="2019-12" db="EMBL/GenBank/DDBJ databases">
        <title>Genome sequencing and assembly of endphytes of Porphyra tenera.</title>
        <authorList>
            <person name="Park J.M."/>
            <person name="Shin R."/>
            <person name="Jo S.H."/>
        </authorList>
    </citation>
    <scope>NUCLEOTIDE SEQUENCE [LARGE SCALE GENOMIC DNA]</scope>
    <source>
        <strain evidence="10 11">GPM4</strain>
    </source>
</reference>
<dbReference type="EMBL" id="CP047656">
    <property type="protein sequence ID" value="QHJ10430.1"/>
    <property type="molecule type" value="Genomic_DNA"/>
</dbReference>
<comment type="subcellular location">
    <subcellularLocation>
        <location evidence="1">Membrane</location>
        <topology evidence="1">Multi-pass membrane protein</topology>
    </subcellularLocation>
</comment>
<dbReference type="SUPFAM" id="SSF103473">
    <property type="entry name" value="MFS general substrate transporter"/>
    <property type="match status" value="1"/>
</dbReference>
<dbReference type="OrthoDB" id="5368493at2"/>
<evidence type="ECO:0000256" key="2">
    <source>
        <dbReference type="ARBA" id="ARBA00010992"/>
    </source>
</evidence>
<keyword evidence="3 7" id="KW-0813">Transport</keyword>
<dbReference type="PANTHER" id="PTHR48023">
    <property type="entry name" value="D-XYLOSE-PROTON SYMPORTER-LIKE 2"/>
    <property type="match status" value="1"/>
</dbReference>
<dbReference type="Pfam" id="PF00083">
    <property type="entry name" value="Sugar_tr"/>
    <property type="match status" value="2"/>
</dbReference>
<comment type="similarity">
    <text evidence="2 7">Belongs to the major facilitator superfamily. Sugar transporter (TC 2.A.1.1) family.</text>
</comment>
<evidence type="ECO:0000256" key="5">
    <source>
        <dbReference type="ARBA" id="ARBA00022989"/>
    </source>
</evidence>
<evidence type="ECO:0000256" key="6">
    <source>
        <dbReference type="ARBA" id="ARBA00023136"/>
    </source>
</evidence>
<dbReference type="GO" id="GO:0022857">
    <property type="term" value="F:transmembrane transporter activity"/>
    <property type="evidence" value="ECO:0007669"/>
    <property type="project" value="InterPro"/>
</dbReference>
<organism evidence="10 11">
    <name type="scientific">Paraglaciecola mesophila</name>
    <dbReference type="NCBI Taxonomy" id="197222"/>
    <lineage>
        <taxon>Bacteria</taxon>
        <taxon>Pseudomonadati</taxon>
        <taxon>Pseudomonadota</taxon>
        <taxon>Gammaproteobacteria</taxon>
        <taxon>Alteromonadales</taxon>
        <taxon>Alteromonadaceae</taxon>
        <taxon>Paraglaciecola</taxon>
    </lineage>
</organism>
<evidence type="ECO:0000313" key="11">
    <source>
        <dbReference type="Proteomes" id="UP000464524"/>
    </source>
</evidence>
<gene>
    <name evidence="10" type="ORF">FX988_00642</name>
</gene>
<keyword evidence="6 8" id="KW-0472">Membrane</keyword>
<evidence type="ECO:0000259" key="9">
    <source>
        <dbReference type="PROSITE" id="PS50850"/>
    </source>
</evidence>
<feature type="transmembrane region" description="Helical" evidence="8">
    <location>
        <begin position="485"/>
        <end position="504"/>
    </location>
</feature>
<dbReference type="InterPro" id="IPR020846">
    <property type="entry name" value="MFS_dom"/>
</dbReference>
<feature type="transmembrane region" description="Helical" evidence="8">
    <location>
        <begin position="299"/>
        <end position="323"/>
    </location>
</feature>
<feature type="transmembrane region" description="Helical" evidence="8">
    <location>
        <begin position="263"/>
        <end position="287"/>
    </location>
</feature>
<evidence type="ECO:0000256" key="7">
    <source>
        <dbReference type="RuleBase" id="RU003346"/>
    </source>
</evidence>
<feature type="transmembrane region" description="Helical" evidence="8">
    <location>
        <begin position="45"/>
        <end position="65"/>
    </location>
</feature>
<feature type="transmembrane region" description="Helical" evidence="8">
    <location>
        <begin position="418"/>
        <end position="442"/>
    </location>
</feature>
<evidence type="ECO:0000256" key="3">
    <source>
        <dbReference type="ARBA" id="ARBA00022448"/>
    </source>
</evidence>
<dbReference type="PROSITE" id="PS50850">
    <property type="entry name" value="MFS"/>
    <property type="match status" value="1"/>
</dbReference>
<accession>A0A857JGX6</accession>